<gene>
    <name evidence="2" type="ORF">JJQ60_03695</name>
</gene>
<dbReference type="Proteomes" id="UP000651057">
    <property type="component" value="Unassembled WGS sequence"/>
</dbReference>
<evidence type="ECO:0000259" key="1">
    <source>
        <dbReference type="Pfam" id="PF20508"/>
    </source>
</evidence>
<dbReference type="EMBL" id="JAERQJ010000001">
    <property type="protein sequence ID" value="MBL0682604.1"/>
    <property type="molecule type" value="Genomic_DNA"/>
</dbReference>
<reference evidence="2" key="1">
    <citation type="submission" date="2021-01" db="EMBL/GenBank/DDBJ databases">
        <authorList>
            <person name="Zhong Y.L."/>
        </authorList>
    </citation>
    <scope>NUCLEOTIDE SEQUENCE</scope>
    <source>
        <strain evidence="2">KCTC 23302</strain>
    </source>
</reference>
<dbReference type="Pfam" id="PF20508">
    <property type="entry name" value="DUF6734"/>
    <property type="match status" value="1"/>
</dbReference>
<dbReference type="RefSeq" id="WP_201916741.1">
    <property type="nucleotide sequence ID" value="NZ_BAABAX010000021.1"/>
</dbReference>
<proteinExistence type="predicted"/>
<evidence type="ECO:0000313" key="2">
    <source>
        <dbReference type="EMBL" id="MBL0682604.1"/>
    </source>
</evidence>
<dbReference type="AlphaFoldDB" id="A0A936ZMZ3"/>
<dbReference type="InterPro" id="IPR046621">
    <property type="entry name" value="DUF6734"/>
</dbReference>
<keyword evidence="3" id="KW-1185">Reference proteome</keyword>
<feature type="domain" description="DUF6734" evidence="1">
    <location>
        <begin position="1"/>
        <end position="287"/>
    </location>
</feature>
<name>A0A936ZMZ3_9FLAO</name>
<comment type="caution">
    <text evidence="2">The sequence shown here is derived from an EMBL/GenBank/DDBJ whole genome shotgun (WGS) entry which is preliminary data.</text>
</comment>
<sequence length="427" mass="50304">MKVIQSFWTKPAYHNSEDTNARFNGGWPNQKHAFYSFALSALTINKFYTKNELYTDQRGKELFQDFLELPYSKIHTQLDALNDYNPKLWAIGKLVACAAQNEPFIHLDNDIFIWDKISYQIDDYDIIAQNIEEDFPNYSKAFAYMLANFDWIPDELTSTFHKNQKILAHNAGLIGGKNLDFFKELKDKAFNLINTNTDHLENLDIGIFNTIFEQQLGYALTEKNNLNVQYLFDEVAADFAEIIDFSSVPISSQYIHCIGYAKKSIFACEQIEARLSYHFPEYYQHLNTKIKKEYGDQYHAGKISKKRLQYLHKFYDLVENTSIEELWDIKFKINEKCTIDFNSDPITVEYTIPYDQRLHKKELEGWDSILLYFLEPVSMKELYDELSQDENFMKQFQNDLSKFKNKIMSFVLEKTLLIEILYPVTLT</sequence>
<accession>A0A936ZMZ3</accession>
<organism evidence="2 3">
    <name type="scientific">Aquimarina mytili</name>
    <dbReference type="NCBI Taxonomy" id="874423"/>
    <lineage>
        <taxon>Bacteria</taxon>
        <taxon>Pseudomonadati</taxon>
        <taxon>Bacteroidota</taxon>
        <taxon>Flavobacteriia</taxon>
        <taxon>Flavobacteriales</taxon>
        <taxon>Flavobacteriaceae</taxon>
        <taxon>Aquimarina</taxon>
    </lineage>
</organism>
<evidence type="ECO:0000313" key="3">
    <source>
        <dbReference type="Proteomes" id="UP000651057"/>
    </source>
</evidence>
<protein>
    <recommendedName>
        <fullName evidence="1">DUF6734 domain-containing protein</fullName>
    </recommendedName>
</protein>